<sequence>MSPLTARLADRFGQGRVLPPLTLFYAASTAGLIACVRLHAPGWALMGCSGLAGAATPQLGSMVRARWSALLGGSPLLQAAFSLESVADEVIFVTGPVLVTVLATEVHPASGLELAAATCVAGSLLLAAQRATEPPVIPAGAGRGVRRQLLPARGLVTLAPVGLFFGAMLAAIDLATVAFAQEHGHEPLAGFLLGGYALGSAASGLWYGSRTWRASLRRRFTLTLGAAAAGTATFWAMPGLTVLAVVMLCSGLAVSPMLISGFSLIARQAPPNRRTEAMSWLTSAISVGTAVGSAAVGQVIDTAGARGGYACAAACAVAALATCLFGLSRLSVPSPAPAPIAHADIR</sequence>
<evidence type="ECO:0000313" key="8">
    <source>
        <dbReference type="Proteomes" id="UP001165135"/>
    </source>
</evidence>
<dbReference type="RefSeq" id="WP_285624434.1">
    <property type="nucleotide sequence ID" value="NZ_BSTJ01000005.1"/>
</dbReference>
<dbReference type="PANTHER" id="PTHR23542:SF1">
    <property type="entry name" value="MAJOR FACILITATOR SUPERFAMILY (MFS) PROFILE DOMAIN-CONTAINING PROTEIN"/>
    <property type="match status" value="1"/>
</dbReference>
<dbReference type="PROSITE" id="PS51257">
    <property type="entry name" value="PROKAR_LIPOPROTEIN"/>
    <property type="match status" value="1"/>
</dbReference>
<evidence type="ECO:0000256" key="5">
    <source>
        <dbReference type="SAM" id="Phobius"/>
    </source>
</evidence>
<feature type="domain" description="Major facilitator superfamily (MFS) profile" evidence="6">
    <location>
        <begin position="154"/>
        <end position="346"/>
    </location>
</feature>
<feature type="transmembrane region" description="Helical" evidence="5">
    <location>
        <begin position="306"/>
        <end position="327"/>
    </location>
</feature>
<comment type="caution">
    <text evidence="7">The sequence shown here is derived from an EMBL/GenBank/DDBJ whole genome shotgun (WGS) entry which is preliminary data.</text>
</comment>
<evidence type="ECO:0000256" key="2">
    <source>
        <dbReference type="ARBA" id="ARBA00022692"/>
    </source>
</evidence>
<evidence type="ECO:0000259" key="6">
    <source>
        <dbReference type="PROSITE" id="PS50850"/>
    </source>
</evidence>
<accession>A0A9W6RLL4</accession>
<evidence type="ECO:0000256" key="3">
    <source>
        <dbReference type="ARBA" id="ARBA00022989"/>
    </source>
</evidence>
<proteinExistence type="predicted"/>
<dbReference type="PANTHER" id="PTHR23542">
    <property type="match status" value="1"/>
</dbReference>
<keyword evidence="4 5" id="KW-0472">Membrane</keyword>
<dbReference type="InterPro" id="IPR011701">
    <property type="entry name" value="MFS"/>
</dbReference>
<dbReference type="AlphaFoldDB" id="A0A9W6RLL4"/>
<feature type="transmembrane region" description="Helical" evidence="5">
    <location>
        <begin position="220"/>
        <end position="237"/>
    </location>
</feature>
<dbReference type="EMBL" id="BSTJ01000005">
    <property type="protein sequence ID" value="GLY76262.1"/>
    <property type="molecule type" value="Genomic_DNA"/>
</dbReference>
<organism evidence="7 8">
    <name type="scientific">Actinoallomurus iriomotensis</name>
    <dbReference type="NCBI Taxonomy" id="478107"/>
    <lineage>
        <taxon>Bacteria</taxon>
        <taxon>Bacillati</taxon>
        <taxon>Actinomycetota</taxon>
        <taxon>Actinomycetes</taxon>
        <taxon>Streptosporangiales</taxon>
        <taxon>Thermomonosporaceae</taxon>
        <taxon>Actinoallomurus</taxon>
    </lineage>
</organism>
<feature type="transmembrane region" description="Helical" evidence="5">
    <location>
        <begin position="278"/>
        <end position="300"/>
    </location>
</feature>
<name>A0A9W6RLL4_9ACTN</name>
<gene>
    <name evidence="7" type="ORF">Airi01_045290</name>
</gene>
<keyword evidence="2 5" id="KW-0812">Transmembrane</keyword>
<feature type="transmembrane region" description="Helical" evidence="5">
    <location>
        <begin position="243"/>
        <end position="266"/>
    </location>
</feature>
<dbReference type="Proteomes" id="UP001165135">
    <property type="component" value="Unassembled WGS sequence"/>
</dbReference>
<dbReference type="GO" id="GO:0022857">
    <property type="term" value="F:transmembrane transporter activity"/>
    <property type="evidence" value="ECO:0007669"/>
    <property type="project" value="InterPro"/>
</dbReference>
<dbReference type="Pfam" id="PF07690">
    <property type="entry name" value="MFS_1"/>
    <property type="match status" value="1"/>
</dbReference>
<dbReference type="SUPFAM" id="SSF103473">
    <property type="entry name" value="MFS general substrate transporter"/>
    <property type="match status" value="1"/>
</dbReference>
<evidence type="ECO:0000256" key="1">
    <source>
        <dbReference type="ARBA" id="ARBA00004651"/>
    </source>
</evidence>
<feature type="transmembrane region" description="Helical" evidence="5">
    <location>
        <begin position="155"/>
        <end position="181"/>
    </location>
</feature>
<dbReference type="Gene3D" id="1.20.1250.20">
    <property type="entry name" value="MFS general substrate transporter like domains"/>
    <property type="match status" value="1"/>
</dbReference>
<comment type="subcellular location">
    <subcellularLocation>
        <location evidence="1">Cell membrane</location>
        <topology evidence="1">Multi-pass membrane protein</topology>
    </subcellularLocation>
</comment>
<dbReference type="PROSITE" id="PS50850">
    <property type="entry name" value="MFS"/>
    <property type="match status" value="1"/>
</dbReference>
<reference evidence="7" key="1">
    <citation type="submission" date="2023-03" db="EMBL/GenBank/DDBJ databases">
        <title>Actinoallomurus iriomotensis NBRC 103681.</title>
        <authorList>
            <person name="Ichikawa N."/>
            <person name="Sato H."/>
            <person name="Tonouchi N."/>
        </authorList>
    </citation>
    <scope>NUCLEOTIDE SEQUENCE</scope>
    <source>
        <strain evidence="7">NBRC 103681</strain>
    </source>
</reference>
<keyword evidence="3 5" id="KW-1133">Transmembrane helix</keyword>
<protein>
    <submittedName>
        <fullName evidence="7">MFS transporter</fullName>
    </submittedName>
</protein>
<dbReference type="GO" id="GO:0005886">
    <property type="term" value="C:plasma membrane"/>
    <property type="evidence" value="ECO:0007669"/>
    <property type="project" value="UniProtKB-SubCell"/>
</dbReference>
<dbReference type="InterPro" id="IPR020846">
    <property type="entry name" value="MFS_dom"/>
</dbReference>
<dbReference type="InterPro" id="IPR036259">
    <property type="entry name" value="MFS_trans_sf"/>
</dbReference>
<feature type="transmembrane region" description="Helical" evidence="5">
    <location>
        <begin position="187"/>
        <end position="208"/>
    </location>
</feature>
<evidence type="ECO:0000256" key="4">
    <source>
        <dbReference type="ARBA" id="ARBA00023136"/>
    </source>
</evidence>
<evidence type="ECO:0000313" key="7">
    <source>
        <dbReference type="EMBL" id="GLY76262.1"/>
    </source>
</evidence>